<sequence>MPETGPGRPHSGPKEISEYEKILTIRDQVFSGSHPRLKVPQHVIRNFTTRSVQSPPMPTTPSGSTETTTTAQQKKSQLPSSARKSPAINEPAVVVKTVTGMSAPPPPGSLVCTATTSSKPASEIDPIFLTKSDDLIRAELKLERQRIERALHDQMEQRRIENRKKPSSQELMPDFDVAEVFAKALEIVKPISHIVTEGANGNIAASDSFDENSFYSSKAPDSPENGPLVASPTSRRQAKSTLVDGADADTDVARRSNGIHYLENTTRRNLATMESRPSPVEVAEQNIPASTDNIPVQTFVTDNQKVREGPELLEEPEYSPPGPNVLHSRRESGAHVSVLERVNGAETYRRPSQPEQDSQRHRHPAQNVKVVRNHITSPAAPQPSRVSPLAVSRIPAVPRQNRRQRRAERRLAAQASVRASPDVPVQPIVPRKRRREQEYQDSMHSMEERRPAESPEAPYIKPEPVSPPPFIEVPPPAYLRSRISQGGSTYIEIDSPRYTPVGDLRESGGRGGQYDERHPRSYETDGHADVHVPRSSSRLTYKRPVREERDLRRVATMQHARQSEYIHDNPEPISDISPRYMRSTSYVVADRPLQEKPRYYDDIAPSYPKPYVTDVRPASPRIREEYIETHPEPRSIGSSVQRRIVIDADGNRYYESVAPSSRMAPPSARLPRAEPYEEGPPIRTAPVRAVSVIENTHAERRYVQDMPPPPVTYRRIPEYARVAPSEHGIYDREIDDRTCASRGASMQVIDYSRRYPTYVEESGYPREELVRMSSVRPPPSRYEDPGEPPIRVQSVRPLRREVSVYIDDEPRQSRGYAPVDRVSYPATRKIREEPYYDDDDTIKMGLEGGQGGAIANSIHDVLRIIAKLPTDMFTDLGWVFLPLRSVKRWSGIDGVGGCGRVGSDLHLGSNLGVGSGRNKHIGCVEHLLTAGDVSTPVLDLDVKMRIYGGRGAPASFSDAVSVS</sequence>
<dbReference type="AlphaFoldDB" id="A0AAF0DGZ4"/>
<organism evidence="2 3">
    <name type="scientific">Emydomyces testavorans</name>
    <dbReference type="NCBI Taxonomy" id="2070801"/>
    <lineage>
        <taxon>Eukaryota</taxon>
        <taxon>Fungi</taxon>
        <taxon>Dikarya</taxon>
        <taxon>Ascomycota</taxon>
        <taxon>Pezizomycotina</taxon>
        <taxon>Eurotiomycetes</taxon>
        <taxon>Eurotiomycetidae</taxon>
        <taxon>Onygenales</taxon>
        <taxon>Nannizziopsiaceae</taxon>
        <taxon>Emydomyces</taxon>
    </lineage>
</organism>
<feature type="compositionally biased region" description="Low complexity" evidence="1">
    <location>
        <begin position="60"/>
        <end position="77"/>
    </location>
</feature>
<dbReference type="Proteomes" id="UP001219355">
    <property type="component" value="Chromosome 2"/>
</dbReference>
<feature type="region of interest" description="Disordered" evidence="1">
    <location>
        <begin position="492"/>
        <end position="537"/>
    </location>
</feature>
<feature type="region of interest" description="Disordered" evidence="1">
    <location>
        <begin position="29"/>
        <end position="89"/>
    </location>
</feature>
<feature type="region of interest" description="Disordered" evidence="1">
    <location>
        <begin position="1"/>
        <end position="20"/>
    </location>
</feature>
<evidence type="ECO:0000256" key="1">
    <source>
        <dbReference type="SAM" id="MobiDB-lite"/>
    </source>
</evidence>
<feature type="region of interest" description="Disordered" evidence="1">
    <location>
        <begin position="307"/>
        <end position="331"/>
    </location>
</feature>
<accession>A0AAF0DGZ4</accession>
<dbReference type="EMBL" id="CP120628">
    <property type="protein sequence ID" value="WEW57292.1"/>
    <property type="molecule type" value="Genomic_DNA"/>
</dbReference>
<gene>
    <name evidence="2" type="ORF">PRK78_002757</name>
</gene>
<feature type="compositionally biased region" description="Basic and acidic residues" evidence="1">
    <location>
        <begin position="444"/>
        <end position="453"/>
    </location>
</feature>
<feature type="region of interest" description="Disordered" evidence="1">
    <location>
        <begin position="343"/>
        <end position="468"/>
    </location>
</feature>
<feature type="region of interest" description="Disordered" evidence="1">
    <location>
        <begin position="657"/>
        <end position="681"/>
    </location>
</feature>
<name>A0AAF0DGZ4_9EURO</name>
<proteinExistence type="predicted"/>
<reference evidence="2" key="1">
    <citation type="submission" date="2023-03" db="EMBL/GenBank/DDBJ databases">
        <title>Emydomyces testavorans Genome Sequence.</title>
        <authorList>
            <person name="Hoyer L."/>
        </authorList>
    </citation>
    <scope>NUCLEOTIDE SEQUENCE</scope>
    <source>
        <strain evidence="2">16-2883</strain>
    </source>
</reference>
<feature type="compositionally biased region" description="Basic and acidic residues" evidence="1">
    <location>
        <begin position="503"/>
        <end position="532"/>
    </location>
</feature>
<protein>
    <submittedName>
        <fullName evidence="2">Uncharacterized protein</fullName>
    </submittedName>
</protein>
<evidence type="ECO:0000313" key="3">
    <source>
        <dbReference type="Proteomes" id="UP001219355"/>
    </source>
</evidence>
<feature type="region of interest" description="Disordered" evidence="1">
    <location>
        <begin position="213"/>
        <end position="247"/>
    </location>
</feature>
<keyword evidence="3" id="KW-1185">Reference proteome</keyword>
<evidence type="ECO:0000313" key="2">
    <source>
        <dbReference type="EMBL" id="WEW57292.1"/>
    </source>
</evidence>